<evidence type="ECO:0000259" key="1">
    <source>
        <dbReference type="Pfam" id="PF13802"/>
    </source>
</evidence>
<dbReference type="GO" id="GO:0030246">
    <property type="term" value="F:carbohydrate binding"/>
    <property type="evidence" value="ECO:0007669"/>
    <property type="project" value="InterPro"/>
</dbReference>
<evidence type="ECO:0000313" key="2">
    <source>
        <dbReference type="EMBL" id="CDW98387.1"/>
    </source>
</evidence>
<dbReference type="STRING" id="49012.A0A0F7S626"/>
<organism evidence="2 3">
    <name type="scientific">Sporisorium scitamineum</name>
    <dbReference type="NCBI Taxonomy" id="49012"/>
    <lineage>
        <taxon>Eukaryota</taxon>
        <taxon>Fungi</taxon>
        <taxon>Dikarya</taxon>
        <taxon>Basidiomycota</taxon>
        <taxon>Ustilaginomycotina</taxon>
        <taxon>Ustilaginomycetes</taxon>
        <taxon>Ustilaginales</taxon>
        <taxon>Ustilaginaceae</taxon>
        <taxon>Sporisorium</taxon>
    </lineage>
</organism>
<dbReference type="Proteomes" id="UP000242770">
    <property type="component" value="Unassembled WGS sequence"/>
</dbReference>
<dbReference type="Pfam" id="PF13802">
    <property type="entry name" value="Gal_mutarotas_2"/>
    <property type="match status" value="1"/>
</dbReference>
<proteinExistence type="predicted"/>
<accession>A0A0F7S626</accession>
<dbReference type="AlphaFoldDB" id="A0A0F7S626"/>
<dbReference type="InterPro" id="IPR025887">
    <property type="entry name" value="Glyco_hydro_31_N_dom"/>
</dbReference>
<dbReference type="EMBL" id="CCFA01003180">
    <property type="protein sequence ID" value="CDW98387.1"/>
    <property type="molecule type" value="Genomic_DNA"/>
</dbReference>
<dbReference type="InterPro" id="IPR011013">
    <property type="entry name" value="Gal_mutarotase_sf_dom"/>
</dbReference>
<dbReference type="GO" id="GO:0005975">
    <property type="term" value="P:carbohydrate metabolic process"/>
    <property type="evidence" value="ECO:0007669"/>
    <property type="project" value="InterPro"/>
</dbReference>
<gene>
    <name evidence="2" type="primary">SSCI53460.1</name>
</gene>
<protein>
    <recommendedName>
        <fullName evidence="1">Glycoside hydrolase family 31 N-terminal domain-containing protein</fullName>
    </recommendedName>
</protein>
<name>A0A0F7S626_9BASI</name>
<evidence type="ECO:0000313" key="3">
    <source>
        <dbReference type="Proteomes" id="UP000242770"/>
    </source>
</evidence>
<dbReference type="Gene3D" id="2.60.40.1760">
    <property type="entry name" value="glycosyl hydrolase (family 31)"/>
    <property type="match status" value="1"/>
</dbReference>
<feature type="non-terminal residue" evidence="2">
    <location>
        <position position="204"/>
    </location>
</feature>
<sequence>MLVERPLNNLTPAGQQPADAFKLTNAQGFEWTLSFLTPTILKIVVVGPNHPLPQQSNVQWSQKPLAVSAKIDAASKRASLSVEGLTRQVTVQWDDTPLVDVHESVHGSNEKVHIFGDSPHKSYCYSNEGFIRYTRVQKDNLHVGLGEKAAPLDLTHRSFAITGSDSASYDAYLTDPLYKHTPFLMSLPKPFDAEGNPQPLSSAV</sequence>
<dbReference type="SUPFAM" id="SSF74650">
    <property type="entry name" value="Galactose mutarotase-like"/>
    <property type="match status" value="1"/>
</dbReference>
<feature type="domain" description="Glycoside hydrolase family 31 N-terminal" evidence="1">
    <location>
        <begin position="32"/>
        <end position="187"/>
    </location>
</feature>
<dbReference type="GO" id="GO:0003824">
    <property type="term" value="F:catalytic activity"/>
    <property type="evidence" value="ECO:0007669"/>
    <property type="project" value="InterPro"/>
</dbReference>
<keyword evidence="3" id="KW-1185">Reference proteome</keyword>
<reference evidence="3" key="1">
    <citation type="submission" date="2014-06" db="EMBL/GenBank/DDBJ databases">
        <authorList>
            <person name="Berkman P.J."/>
        </authorList>
    </citation>
    <scope>NUCLEOTIDE SEQUENCE [LARGE SCALE GENOMIC DNA]</scope>
</reference>